<feature type="domain" description="Peptidase M10 serralysin C-terminal" evidence="6">
    <location>
        <begin position="51"/>
        <end position="193"/>
    </location>
</feature>
<dbReference type="InterPro" id="IPR001343">
    <property type="entry name" value="Hemolysn_Ca-bd"/>
</dbReference>
<protein>
    <submittedName>
        <fullName evidence="7">Hemolysin-type calcium-binding region protein</fullName>
    </submittedName>
</protein>
<dbReference type="InterPro" id="IPR050557">
    <property type="entry name" value="RTX_toxin/Mannuronan_C5-epim"/>
</dbReference>
<organism evidence="7 8">
    <name type="scientific">Mameliella alba</name>
    <dbReference type="NCBI Taxonomy" id="561184"/>
    <lineage>
        <taxon>Bacteria</taxon>
        <taxon>Pseudomonadati</taxon>
        <taxon>Pseudomonadota</taxon>
        <taxon>Alphaproteobacteria</taxon>
        <taxon>Rhodobacterales</taxon>
        <taxon>Roseobacteraceae</taxon>
        <taxon>Mameliella</taxon>
    </lineage>
</organism>
<dbReference type="EMBL" id="JSUQ01000047">
    <property type="protein sequence ID" value="KHQ49710.1"/>
    <property type="molecule type" value="Genomic_DNA"/>
</dbReference>
<evidence type="ECO:0000313" key="7">
    <source>
        <dbReference type="EMBL" id="KHQ49710.1"/>
    </source>
</evidence>
<dbReference type="Gene3D" id="2.150.10.10">
    <property type="entry name" value="Serralysin-like metalloprotease, C-terminal"/>
    <property type="match status" value="2"/>
</dbReference>
<dbReference type="AlphaFoldDB" id="A0A0B3REN8"/>
<dbReference type="Pfam" id="PF08548">
    <property type="entry name" value="Peptidase_M10_C"/>
    <property type="match status" value="1"/>
</dbReference>
<comment type="cofactor">
    <cofactor evidence="1">
        <name>Ca(2+)</name>
        <dbReference type="ChEBI" id="CHEBI:29108"/>
    </cofactor>
</comment>
<sequence length="195" mass="19866">MMLGGAGNDSMTGGNNNDTMNGNAGDDTLQGDAGNDILVGQDGSDFLDGGTLEDTLDGGNGDDILEGGADNDILRGRAGEDELAGGLGRDFLTGGQDADQFVFRSTAETEVGANRDQILDFEQGLDTIVVAGLSPGVFEFRGTDAFAPSGNPELRLLETATGSTIVQLDADGDGIADAEIRVAGVTGLTAEDFTL</sequence>
<feature type="compositionally biased region" description="Low complexity" evidence="5">
    <location>
        <begin position="11"/>
        <end position="28"/>
    </location>
</feature>
<gene>
    <name evidence="7" type="ORF">OA50_05741</name>
</gene>
<evidence type="ECO:0000256" key="1">
    <source>
        <dbReference type="ARBA" id="ARBA00001913"/>
    </source>
</evidence>
<evidence type="ECO:0000256" key="5">
    <source>
        <dbReference type="SAM" id="MobiDB-lite"/>
    </source>
</evidence>
<dbReference type="PROSITE" id="PS00330">
    <property type="entry name" value="HEMOLYSIN_CALCIUM"/>
    <property type="match status" value="2"/>
</dbReference>
<dbReference type="PATRIC" id="fig|1515334.3.peg.5730"/>
<dbReference type="GO" id="GO:0005615">
    <property type="term" value="C:extracellular space"/>
    <property type="evidence" value="ECO:0007669"/>
    <property type="project" value="InterPro"/>
</dbReference>
<evidence type="ECO:0000256" key="3">
    <source>
        <dbReference type="ARBA" id="ARBA00022525"/>
    </source>
</evidence>
<name>A0A0B3REN8_9RHOB</name>
<comment type="caution">
    <text evidence="7">The sequence shown here is derived from an EMBL/GenBank/DDBJ whole genome shotgun (WGS) entry which is preliminary data.</text>
</comment>
<dbReference type="InterPro" id="IPR018511">
    <property type="entry name" value="Hemolysin-typ_Ca-bd_CS"/>
</dbReference>
<dbReference type="PANTHER" id="PTHR38340">
    <property type="entry name" value="S-LAYER PROTEIN"/>
    <property type="match status" value="1"/>
</dbReference>
<evidence type="ECO:0000256" key="2">
    <source>
        <dbReference type="ARBA" id="ARBA00004613"/>
    </source>
</evidence>
<keyword evidence="8" id="KW-1185">Reference proteome</keyword>
<dbReference type="InterPro" id="IPR013858">
    <property type="entry name" value="Peptidase_M10B_C"/>
</dbReference>
<accession>A0A0B3REN8</accession>
<evidence type="ECO:0000256" key="4">
    <source>
        <dbReference type="ARBA" id="ARBA00022737"/>
    </source>
</evidence>
<dbReference type="PRINTS" id="PR00313">
    <property type="entry name" value="CABNDNGRPT"/>
</dbReference>
<dbReference type="GO" id="GO:0005509">
    <property type="term" value="F:calcium ion binding"/>
    <property type="evidence" value="ECO:0007669"/>
    <property type="project" value="InterPro"/>
</dbReference>
<keyword evidence="4" id="KW-0677">Repeat</keyword>
<evidence type="ECO:0000313" key="8">
    <source>
        <dbReference type="Proteomes" id="UP000030960"/>
    </source>
</evidence>
<evidence type="ECO:0000259" key="6">
    <source>
        <dbReference type="Pfam" id="PF08548"/>
    </source>
</evidence>
<feature type="region of interest" description="Disordered" evidence="5">
    <location>
        <begin position="1"/>
        <end position="72"/>
    </location>
</feature>
<reference evidence="7 8" key="1">
    <citation type="submission" date="2014-10" db="EMBL/GenBank/DDBJ databases">
        <title>Genome sequence of Ponticoccus sp. strain UMTAT08 isolated from clonal culture of toxic dinoflagellate Alexandrium tamiyavanichii.</title>
        <authorList>
            <person name="Gan H.Y."/>
            <person name="Muhd D.-D."/>
            <person name="Mohd Noor M.E."/>
            <person name="Yeong Y.S."/>
            <person name="Usup G."/>
        </authorList>
    </citation>
    <scope>NUCLEOTIDE SEQUENCE [LARGE SCALE GENOMIC DNA]</scope>
    <source>
        <strain evidence="7 8">UMTAT08</strain>
    </source>
</reference>
<dbReference type="SUPFAM" id="SSF51120">
    <property type="entry name" value="beta-Roll"/>
    <property type="match status" value="2"/>
</dbReference>
<dbReference type="InterPro" id="IPR011049">
    <property type="entry name" value="Serralysin-like_metalloprot_C"/>
</dbReference>
<dbReference type="Proteomes" id="UP000030960">
    <property type="component" value="Unassembled WGS sequence"/>
</dbReference>
<dbReference type="PANTHER" id="PTHR38340:SF1">
    <property type="entry name" value="S-LAYER PROTEIN"/>
    <property type="match status" value="1"/>
</dbReference>
<dbReference type="Pfam" id="PF00353">
    <property type="entry name" value="HemolysinCabind"/>
    <property type="match status" value="2"/>
</dbReference>
<keyword evidence="3" id="KW-0964">Secreted</keyword>
<comment type="subcellular location">
    <subcellularLocation>
        <location evidence="2">Secreted</location>
    </subcellularLocation>
</comment>
<proteinExistence type="predicted"/>